<proteinExistence type="predicted"/>
<reference evidence="3 4" key="1">
    <citation type="journal article" date="2012" name="Genome Biol.">
        <title>Genome and low-iron response of an oceanic diatom adapted to chronic iron limitation.</title>
        <authorList>
            <person name="Lommer M."/>
            <person name="Specht M."/>
            <person name="Roy A.S."/>
            <person name="Kraemer L."/>
            <person name="Andreson R."/>
            <person name="Gutowska M.A."/>
            <person name="Wolf J."/>
            <person name="Bergner S.V."/>
            <person name="Schilhabel M.B."/>
            <person name="Klostermeier U.C."/>
            <person name="Beiko R.G."/>
            <person name="Rosenstiel P."/>
            <person name="Hippler M."/>
            <person name="Laroche J."/>
        </authorList>
    </citation>
    <scope>NUCLEOTIDE SEQUENCE [LARGE SCALE GENOMIC DNA]</scope>
    <source>
        <strain evidence="3 4">CCMP1005</strain>
    </source>
</reference>
<keyword evidence="4" id="KW-1185">Reference proteome</keyword>
<gene>
    <name evidence="3" type="ORF">THAOC_09518</name>
</gene>
<evidence type="ECO:0000256" key="2">
    <source>
        <dbReference type="SAM" id="SignalP"/>
    </source>
</evidence>
<dbReference type="eggNOG" id="ENOG502QZFH">
    <property type="taxonomic scope" value="Eukaryota"/>
</dbReference>
<name>K0SWA8_THAOC</name>
<protein>
    <submittedName>
        <fullName evidence="3">Uncharacterized protein</fullName>
    </submittedName>
</protein>
<evidence type="ECO:0000256" key="1">
    <source>
        <dbReference type="SAM" id="MobiDB-lite"/>
    </source>
</evidence>
<feature type="compositionally biased region" description="Polar residues" evidence="1">
    <location>
        <begin position="414"/>
        <end position="424"/>
    </location>
</feature>
<feature type="signal peptide" evidence="2">
    <location>
        <begin position="1"/>
        <end position="24"/>
    </location>
</feature>
<evidence type="ECO:0000313" key="3">
    <source>
        <dbReference type="EMBL" id="EJK69239.1"/>
    </source>
</evidence>
<feature type="chain" id="PRO_5003841469" evidence="2">
    <location>
        <begin position="25"/>
        <end position="448"/>
    </location>
</feature>
<dbReference type="EMBL" id="AGNL01010318">
    <property type="protein sequence ID" value="EJK69239.1"/>
    <property type="molecule type" value="Genomic_DNA"/>
</dbReference>
<feature type="region of interest" description="Disordered" evidence="1">
    <location>
        <begin position="286"/>
        <end position="320"/>
    </location>
</feature>
<evidence type="ECO:0000313" key="4">
    <source>
        <dbReference type="Proteomes" id="UP000266841"/>
    </source>
</evidence>
<dbReference type="AlphaFoldDB" id="K0SWA8"/>
<feature type="region of interest" description="Disordered" evidence="1">
    <location>
        <begin position="80"/>
        <end position="101"/>
    </location>
</feature>
<keyword evidence="2" id="KW-0732">Signal</keyword>
<feature type="compositionally biased region" description="Basic and acidic residues" evidence="1">
    <location>
        <begin position="220"/>
        <end position="234"/>
    </location>
</feature>
<sequence>MSLGGRWALAGAALVALLIGQGLSFSSTAPTSKPIGSSSGALSMSAQHNDELNGATGRRDFISRVAAAAVLASSQRPAYAADDEAATSPPPPAPSPTMKGQESFDMQTFLTKKRYQVSTPEFDTKAVMKGKAFAVKKWNDSGIELSNIEAAAAAAIVSYPLAYIQFLWSDYVDEQGKIAKKARMAAKKAKAAAAKKANAAAEKKKSSVDKKVKKKKKGKKSSDKAKSKPVKGEEAAAAEMLDSSREKVSAAAVEKAKSDTVAAEMLDSSREKVSAAAVEKAKTEQVAKEMLDSTREKATASAQGQSIPAPFSGPKKNYAKTSASWKVNVADAARAAAEMLDSTRERATEAAQTITSPAKSSSPVKKGFNKTNASWKASRSKGAESASADTVAADMLDSTRSSVTEALKKGYGKTNASWKSNGVAPNSPPQPSKGSASKKGYGIGSWRK</sequence>
<organism evidence="3 4">
    <name type="scientific">Thalassiosira oceanica</name>
    <name type="common">Marine diatom</name>
    <dbReference type="NCBI Taxonomy" id="159749"/>
    <lineage>
        <taxon>Eukaryota</taxon>
        <taxon>Sar</taxon>
        <taxon>Stramenopiles</taxon>
        <taxon>Ochrophyta</taxon>
        <taxon>Bacillariophyta</taxon>
        <taxon>Coscinodiscophyceae</taxon>
        <taxon>Thalassiosirophycidae</taxon>
        <taxon>Thalassiosirales</taxon>
        <taxon>Thalassiosiraceae</taxon>
        <taxon>Thalassiosira</taxon>
    </lineage>
</organism>
<feature type="region of interest" description="Disordered" evidence="1">
    <location>
        <begin position="196"/>
        <end position="248"/>
    </location>
</feature>
<comment type="caution">
    <text evidence="3">The sequence shown here is derived from an EMBL/GenBank/DDBJ whole genome shotgun (WGS) entry which is preliminary data.</text>
</comment>
<dbReference type="Proteomes" id="UP000266841">
    <property type="component" value="Unassembled WGS sequence"/>
</dbReference>
<accession>K0SWA8</accession>
<feature type="region of interest" description="Disordered" evidence="1">
    <location>
        <begin position="340"/>
        <end position="448"/>
    </location>
</feature>
<feature type="compositionally biased region" description="Basic and acidic residues" evidence="1">
    <location>
        <begin position="286"/>
        <end position="298"/>
    </location>
</feature>
<feature type="compositionally biased region" description="Basic and acidic residues" evidence="1">
    <location>
        <begin position="201"/>
        <end position="210"/>
    </location>
</feature>
<feature type="compositionally biased region" description="Polar residues" evidence="1">
    <location>
        <begin position="350"/>
        <end position="377"/>
    </location>
</feature>